<comment type="caution">
    <text evidence="2">The sequence shown here is derived from an EMBL/GenBank/DDBJ whole genome shotgun (WGS) entry which is preliminary data.</text>
</comment>
<feature type="transmembrane region" description="Helical" evidence="1">
    <location>
        <begin position="12"/>
        <end position="34"/>
    </location>
</feature>
<gene>
    <name evidence="2" type="ORF">BDP27DRAFT_689664</name>
</gene>
<keyword evidence="1" id="KW-0812">Transmembrane</keyword>
<evidence type="ECO:0000313" key="2">
    <source>
        <dbReference type="EMBL" id="KAF9048183.1"/>
    </source>
</evidence>
<evidence type="ECO:0000256" key="1">
    <source>
        <dbReference type="SAM" id="Phobius"/>
    </source>
</evidence>
<organism evidence="2 3">
    <name type="scientific">Rhodocollybia butyracea</name>
    <dbReference type="NCBI Taxonomy" id="206335"/>
    <lineage>
        <taxon>Eukaryota</taxon>
        <taxon>Fungi</taxon>
        <taxon>Dikarya</taxon>
        <taxon>Basidiomycota</taxon>
        <taxon>Agaricomycotina</taxon>
        <taxon>Agaricomycetes</taxon>
        <taxon>Agaricomycetidae</taxon>
        <taxon>Agaricales</taxon>
        <taxon>Marasmiineae</taxon>
        <taxon>Omphalotaceae</taxon>
        <taxon>Rhodocollybia</taxon>
    </lineage>
</organism>
<dbReference type="AlphaFoldDB" id="A0A9P5TWF3"/>
<dbReference type="EMBL" id="JADNRY010000484">
    <property type="protein sequence ID" value="KAF9048183.1"/>
    <property type="molecule type" value="Genomic_DNA"/>
</dbReference>
<accession>A0A9P5TWF3</accession>
<dbReference type="OrthoDB" id="9979195at2759"/>
<reference evidence="2" key="1">
    <citation type="submission" date="2020-11" db="EMBL/GenBank/DDBJ databases">
        <authorList>
            <consortium name="DOE Joint Genome Institute"/>
            <person name="Ahrendt S."/>
            <person name="Riley R."/>
            <person name="Andreopoulos W."/>
            <person name="Labutti K."/>
            <person name="Pangilinan J."/>
            <person name="Ruiz-Duenas F.J."/>
            <person name="Barrasa J.M."/>
            <person name="Sanchez-Garcia M."/>
            <person name="Camarero S."/>
            <person name="Miyauchi S."/>
            <person name="Serrano A."/>
            <person name="Linde D."/>
            <person name="Babiker R."/>
            <person name="Drula E."/>
            <person name="Ayuso-Fernandez I."/>
            <person name="Pacheco R."/>
            <person name="Padilla G."/>
            <person name="Ferreira P."/>
            <person name="Barriuso J."/>
            <person name="Kellner H."/>
            <person name="Castanera R."/>
            <person name="Alfaro M."/>
            <person name="Ramirez L."/>
            <person name="Pisabarro A.G."/>
            <person name="Kuo A."/>
            <person name="Tritt A."/>
            <person name="Lipzen A."/>
            <person name="He G."/>
            <person name="Yan M."/>
            <person name="Ng V."/>
            <person name="Cullen D."/>
            <person name="Martin F."/>
            <person name="Rosso M.-N."/>
            <person name="Henrissat B."/>
            <person name="Hibbett D."/>
            <person name="Martinez A.T."/>
            <person name="Grigoriev I.V."/>
        </authorList>
    </citation>
    <scope>NUCLEOTIDE SEQUENCE</scope>
    <source>
        <strain evidence="2">AH 40177</strain>
    </source>
</reference>
<protein>
    <submittedName>
        <fullName evidence="2">Uncharacterized protein</fullName>
    </submittedName>
</protein>
<dbReference type="Proteomes" id="UP000772434">
    <property type="component" value="Unassembled WGS sequence"/>
</dbReference>
<name>A0A9P5TWF3_9AGAR</name>
<keyword evidence="1" id="KW-0472">Membrane</keyword>
<sequence length="112" mass="12883">MGVLRRPVVLHVALGGILAVCCLGGWAWSARRFLSIPKRWRKIKTAQLLGTFNAYPAAKPPLTIVRDGERFSHMFNICDKLLFVDPIRDKAHHEWWVYFQVFTLATVYQSGR</sequence>
<keyword evidence="3" id="KW-1185">Reference proteome</keyword>
<keyword evidence="1" id="KW-1133">Transmembrane helix</keyword>
<evidence type="ECO:0000313" key="3">
    <source>
        <dbReference type="Proteomes" id="UP000772434"/>
    </source>
</evidence>
<proteinExistence type="predicted"/>